<dbReference type="InterPro" id="IPR013098">
    <property type="entry name" value="Ig_I-set"/>
</dbReference>
<evidence type="ECO:0000256" key="7">
    <source>
        <dbReference type="ARBA" id="ARBA00022801"/>
    </source>
</evidence>
<feature type="domain" description="Fibronectin type-III" evidence="22">
    <location>
        <begin position="317"/>
        <end position="407"/>
    </location>
</feature>
<evidence type="ECO:0000256" key="3">
    <source>
        <dbReference type="ARBA" id="ARBA00013064"/>
    </source>
</evidence>
<dbReference type="FunFam" id="2.60.40.10:FF:000036">
    <property type="entry name" value="receptor-type tyrosine-protein phosphatase delta isoform X1"/>
    <property type="match status" value="1"/>
</dbReference>
<feature type="domain" description="Ig-like" evidence="21">
    <location>
        <begin position="29"/>
        <end position="119"/>
    </location>
</feature>
<feature type="domain" description="Ig-like" evidence="21">
    <location>
        <begin position="228"/>
        <end position="310"/>
    </location>
</feature>
<feature type="domain" description="Tyrosine specific protein phosphatases" evidence="20">
    <location>
        <begin position="1369"/>
        <end position="1440"/>
    </location>
</feature>
<dbReference type="PANTHER" id="PTHR46957:SF6">
    <property type="entry name" value="PROTEIN-TYROSINE-PHOSPHATASE"/>
    <property type="match status" value="1"/>
</dbReference>
<dbReference type="InterPro" id="IPR007110">
    <property type="entry name" value="Ig-like_dom"/>
</dbReference>
<dbReference type="FunFam" id="3.90.190.10:FF:000001">
    <property type="entry name" value="Receptor-type tyrosine-protein phosphatase F isoform A"/>
    <property type="match status" value="1"/>
</dbReference>
<evidence type="ECO:0000256" key="4">
    <source>
        <dbReference type="ARBA" id="ARBA00022692"/>
    </source>
</evidence>
<organism evidence="23 24">
    <name type="scientific">Xiphophorus maculatus</name>
    <name type="common">Southern platyfish</name>
    <name type="synonym">Platypoecilus maculatus</name>
    <dbReference type="NCBI Taxonomy" id="8083"/>
    <lineage>
        <taxon>Eukaryota</taxon>
        <taxon>Metazoa</taxon>
        <taxon>Chordata</taxon>
        <taxon>Craniata</taxon>
        <taxon>Vertebrata</taxon>
        <taxon>Euteleostomi</taxon>
        <taxon>Actinopterygii</taxon>
        <taxon>Neopterygii</taxon>
        <taxon>Teleostei</taxon>
        <taxon>Neoteleostei</taxon>
        <taxon>Acanthomorphata</taxon>
        <taxon>Ovalentaria</taxon>
        <taxon>Atherinomorphae</taxon>
        <taxon>Cyprinodontiformes</taxon>
        <taxon>Poeciliidae</taxon>
        <taxon>Poeciliinae</taxon>
        <taxon>Xiphophorus</taxon>
    </lineage>
</organism>
<name>M4AAP0_XIPMA</name>
<evidence type="ECO:0000256" key="17">
    <source>
        <dbReference type="SAM" id="Phobius"/>
    </source>
</evidence>
<feature type="domain" description="Fibronectin type-III" evidence="22">
    <location>
        <begin position="605"/>
        <end position="707"/>
    </location>
</feature>
<keyword evidence="4 17" id="KW-0812">Transmembrane</keyword>
<keyword evidence="8" id="KW-0904">Protein phosphatase</keyword>
<keyword evidence="11" id="KW-1015">Disulfide bond</keyword>
<feature type="transmembrane region" description="Helical" evidence="17">
    <location>
        <begin position="1103"/>
        <end position="1126"/>
    </location>
</feature>
<reference evidence="24" key="1">
    <citation type="submission" date="2012-01" db="EMBL/GenBank/DDBJ databases">
        <authorList>
            <person name="Walter R."/>
            <person name="Schartl M."/>
            <person name="Warren W."/>
        </authorList>
    </citation>
    <scope>NUCLEOTIDE SEQUENCE [LARGE SCALE GENOMIC DNA]</scope>
    <source>
        <strain evidence="24">JP 163 A</strain>
    </source>
</reference>
<evidence type="ECO:0000256" key="18">
    <source>
        <dbReference type="SAM" id="SignalP"/>
    </source>
</evidence>
<comment type="similarity">
    <text evidence="2">Belongs to the protein-tyrosine phosphatase family. Receptor class 2A subfamily.</text>
</comment>
<keyword evidence="7" id="KW-0378">Hydrolase</keyword>
<feature type="domain" description="Fibronectin type-III" evidence="22">
    <location>
        <begin position="412"/>
        <end position="506"/>
    </location>
</feature>
<evidence type="ECO:0000256" key="16">
    <source>
        <dbReference type="SAM" id="MobiDB-lite"/>
    </source>
</evidence>
<dbReference type="PANTHER" id="PTHR46957">
    <property type="entry name" value="CYTOKINE RECEPTOR"/>
    <property type="match status" value="1"/>
</dbReference>
<dbReference type="Ensembl" id="ENSXMAT00000011548.2">
    <property type="protein sequence ID" value="ENSXMAP00000011534.2"/>
    <property type="gene ID" value="ENSXMAG00000020890.1"/>
</dbReference>
<dbReference type="SMART" id="SM00060">
    <property type="entry name" value="FN3"/>
    <property type="match status" value="7"/>
</dbReference>
<dbReference type="Pfam" id="PF07679">
    <property type="entry name" value="I-set"/>
    <property type="match status" value="1"/>
</dbReference>
<feature type="domain" description="Fibronectin type-III" evidence="22">
    <location>
        <begin position="510"/>
        <end position="600"/>
    </location>
</feature>
<sequence length="1749" mass="195233">FCPIWGTSAAAFILYPVVMYVFLCSPAKPEFTKVPVDQIGVSGGVVSFVCQATGDPKPKVSWNKKGKKVNSQRIETIEFDEGAGAVLRIQPLRAPRDENIYECLAENSAGENSVSAKLTIIREDLLPPGFPNIDMGPQLKVVERTRTATMLCSASGKPDPEITWYKDFLPIDPNTSDGRIKQLRSGALQIENSEELDQGKYECVASNEEGVRYSSPANLYVRVRRVPPRFSILPESKEIMPGGSVNITCVAVGSPMPYVKWMLNAEDLTPDDEMPVGRNVLELSSVRESANYTCVAMSSLGIIEAVAQITVKSLPKPPGTPVVTETTATSVTITWDSGNPDPVTYYIIQYRARSPDSKYETVDSITTTRYSIGGLYPNTEYEIRVSAVNSIGQGPPSEPVETRTGEQAPASPPRNIKAQILPQNTMMVQWEEPEEPNGQIKGYRVYYTMDDSQPMSLWQIHNVQDSLITTIQSLVPQGTYTIKVLAFTSVGDGPFSAPIQVKVLQGVPGQPSKFQVGAVSDTSIELTWEPAYEKEGIINYELRYKEGDSDTQMTKTFGPTKSYVVESLRPNTKYRFSLAAISNKGIGAFTNEISERTLQAKPSAPPQEIKCSTTSSTSLLVSWRPPPLKSQNGDLTGYRVRYQAVGPSEGASDDTDPMEELPVPATEERVLLQRLEKWTQYQITVSASTEIGPGPESEPLICRTDEDVPGAAPRRVEVEVLNSTALKVMWRSVTPGKQNGQIRGYQVHYVRVENGESRGLPLIKDVMLADAQEMVIGGLKPDTTYSVTVAAYTTKGDGARSKPKVVVTKGAVPGPPYLSVAQDSKTSAVVHWDPPDLINGMDLQGYRLQFGRKDVSPLATLEFAPHERQYFVGNIHRGATYLFKISAKSRGGFGEEAVAELAVPENTPGGYPQINEGSMVTCCSVQLSWSPPVLAERNGVITEYTLAYKEAGTREAPQELRLPPHQSSFELNSLKPNSAYDVKIRAHTSIGPGPYSPPIQYRTMAIDITGRACLDVISKRRSRRQLAQLDQRSAYITACFKKLPSTFTVGYDHPLSSCENKPLEPGQEYVFFLLAELNSTLGVSFRFISLVVDPLPVETGDGLIWVVGPVLAVVFIIGIVISILLLKNRKRKESEPRTKCLLNNADITPHHPTDPVEMRRINFQTPGMMNHPPIPISELAEHTELLKANDNLKLSQEYESIDPGQQFTWEHSNLEVNKPKNRYANVIAYDHSRVILAPIEGITGSDYINANYIDGYRKQNAYIATQGPLPETFGDFWRMVWEQRTATVVMMTRLEEKSRIKCDQYWPSRGTETYGMTQVTLLDTIELATFCVRTFSLHKNGSSEKREVRQFQFTAWPDHGVPEYPTPFLAFLRRVKTCNPPDAGPIIAHCSAGVGRTGCFIVIDAMLERIKHEKTVDIYGHVTLMRSQRNYMVQTEDQYSFIHDALLEAVACGNTEVAARSLYSYIQKLAQVESGEHVTGMELEFKRLANSKAHTSRFISANLPCNKFKNRLVNIMPYETTRVCLQPIRGLEGSDYINASFIDGYRQQRAYIATQGPLAETTEDFWRMLWENNSTIVVMLTKLREMGREKCHQYWPAERSARYQYFVVDPMAEYNMPQYILREFKVTDARDGQSRTVRQFQFTDWPEQGVPKSGEGFIDFIGQVHKTKEQFGQDGPISVHCSAGVGRTGVFITLSIVLERMRYEGVVDIFQTVKMLRTQRPAMVQTEDEYQFCYHAALEYLGSFDHYAT</sequence>
<evidence type="ECO:0000256" key="8">
    <source>
        <dbReference type="ARBA" id="ARBA00022912"/>
    </source>
</evidence>
<dbReference type="Proteomes" id="UP000002852">
    <property type="component" value="Unassembled WGS sequence"/>
</dbReference>
<evidence type="ECO:0000256" key="12">
    <source>
        <dbReference type="ARBA" id="ARBA00023170"/>
    </source>
</evidence>
<keyword evidence="10 17" id="KW-0472">Membrane</keyword>
<dbReference type="InterPro" id="IPR013783">
    <property type="entry name" value="Ig-like_fold"/>
</dbReference>
<dbReference type="InterPro" id="IPR003598">
    <property type="entry name" value="Ig_sub2"/>
</dbReference>
<dbReference type="InterPro" id="IPR000387">
    <property type="entry name" value="Tyr_Pase_dom"/>
</dbReference>
<dbReference type="Gene3D" id="2.60.40.10">
    <property type="entry name" value="Immunoglobulins"/>
    <property type="match status" value="10"/>
</dbReference>
<dbReference type="FunFam" id="2.60.40.10:FF:000015">
    <property type="entry name" value="receptor-type tyrosine-protein phosphatase delta isoform X2"/>
    <property type="match status" value="1"/>
</dbReference>
<dbReference type="InterPro" id="IPR003595">
    <property type="entry name" value="Tyr_Pase_cat"/>
</dbReference>
<dbReference type="SUPFAM" id="SSF48726">
    <property type="entry name" value="Immunoglobulin"/>
    <property type="match status" value="3"/>
</dbReference>
<feature type="chain" id="PRO_5017453616" description="protein-tyrosine-phosphatase" evidence="18">
    <location>
        <begin position="30"/>
        <end position="1749"/>
    </location>
</feature>
<feature type="signal peptide" evidence="18">
    <location>
        <begin position="1"/>
        <end position="29"/>
    </location>
</feature>
<dbReference type="InterPro" id="IPR000242">
    <property type="entry name" value="PTP_cat"/>
</dbReference>
<keyword evidence="14" id="KW-0393">Immunoglobulin domain</keyword>
<dbReference type="FunFam" id="2.60.40.10:FF:000128">
    <property type="entry name" value="receptor-type tyrosine-protein phosphatase delta isoform X2"/>
    <property type="match status" value="1"/>
</dbReference>
<evidence type="ECO:0000256" key="2">
    <source>
        <dbReference type="ARBA" id="ARBA00010504"/>
    </source>
</evidence>
<dbReference type="PROSITE" id="PS00383">
    <property type="entry name" value="TYR_PHOSPHATASE_1"/>
    <property type="match status" value="1"/>
</dbReference>
<dbReference type="SMART" id="SM00408">
    <property type="entry name" value="IGc2"/>
    <property type="match status" value="3"/>
</dbReference>
<dbReference type="Pfam" id="PF00102">
    <property type="entry name" value="Y_phosphatase"/>
    <property type="match status" value="2"/>
</dbReference>
<dbReference type="Gene3D" id="3.90.190.10">
    <property type="entry name" value="Protein tyrosine phosphatase superfamily"/>
    <property type="match status" value="2"/>
</dbReference>
<dbReference type="CDD" id="cd05738">
    <property type="entry name" value="IgI_2_RPTP_IIa_LAR_like"/>
    <property type="match status" value="1"/>
</dbReference>
<dbReference type="EC" id="3.1.3.48" evidence="3"/>
<dbReference type="InterPro" id="IPR036179">
    <property type="entry name" value="Ig-like_dom_sf"/>
</dbReference>
<keyword evidence="5 18" id="KW-0732">Signal</keyword>
<dbReference type="CDD" id="cd14627">
    <property type="entry name" value="R-PTP-S-2"/>
    <property type="match status" value="1"/>
</dbReference>
<evidence type="ECO:0000259" key="20">
    <source>
        <dbReference type="PROSITE" id="PS50056"/>
    </source>
</evidence>
<feature type="domain" description="Fibronectin type-III" evidence="22">
    <location>
        <begin position="712"/>
        <end position="811"/>
    </location>
</feature>
<dbReference type="FunFam" id="2.60.40.10:FF:000082">
    <property type="entry name" value="receptor-type tyrosine-protein phosphatase delta isoform X2"/>
    <property type="match status" value="1"/>
</dbReference>
<evidence type="ECO:0000256" key="9">
    <source>
        <dbReference type="ARBA" id="ARBA00022989"/>
    </source>
</evidence>
<comment type="subcellular location">
    <subcellularLocation>
        <location evidence="1">Membrane</location>
        <topology evidence="1">Single-pass type I membrane protein</topology>
    </subcellularLocation>
</comment>
<dbReference type="SUPFAM" id="SSF49265">
    <property type="entry name" value="Fibronectin type III"/>
    <property type="match status" value="4"/>
</dbReference>
<dbReference type="FunFam" id="2.60.40.10:FF:000066">
    <property type="entry name" value="receptor-type tyrosine-protein phosphatase delta isoform X1"/>
    <property type="match status" value="1"/>
</dbReference>
<dbReference type="PROSITE" id="PS50055">
    <property type="entry name" value="TYR_PHOSPHATASE_PTP"/>
    <property type="match status" value="2"/>
</dbReference>
<feature type="domain" description="Tyrosine-protein phosphatase" evidence="19">
    <location>
        <begin position="1481"/>
        <end position="1740"/>
    </location>
</feature>
<dbReference type="eggNOG" id="KOG4228">
    <property type="taxonomic scope" value="Eukaryota"/>
</dbReference>
<feature type="domain" description="Tyrosine-protein phosphatase" evidence="19">
    <location>
        <begin position="1194"/>
        <end position="1449"/>
    </location>
</feature>
<dbReference type="InterPro" id="IPR029021">
    <property type="entry name" value="Prot-tyrosine_phosphatase-like"/>
</dbReference>
<evidence type="ECO:0000259" key="22">
    <source>
        <dbReference type="PROSITE" id="PS50853"/>
    </source>
</evidence>
<reference evidence="23" key="3">
    <citation type="submission" date="2025-08" db="UniProtKB">
        <authorList>
            <consortium name="Ensembl"/>
        </authorList>
    </citation>
    <scope>IDENTIFICATION</scope>
    <source>
        <strain evidence="23">JP 163 A</strain>
    </source>
</reference>
<dbReference type="GO" id="GO:0050808">
    <property type="term" value="P:synapse organization"/>
    <property type="evidence" value="ECO:0007669"/>
    <property type="project" value="UniProtKB-ARBA"/>
</dbReference>
<evidence type="ECO:0000256" key="6">
    <source>
        <dbReference type="ARBA" id="ARBA00022737"/>
    </source>
</evidence>
<dbReference type="SUPFAM" id="SSF52799">
    <property type="entry name" value="(Phosphotyrosine protein) phosphatases II"/>
    <property type="match status" value="2"/>
</dbReference>
<keyword evidence="6" id="KW-0677">Repeat</keyword>
<dbReference type="InterPro" id="IPR016130">
    <property type="entry name" value="Tyr_Pase_AS"/>
</dbReference>
<dbReference type="PROSITE" id="PS50853">
    <property type="entry name" value="FN3"/>
    <property type="match status" value="7"/>
</dbReference>
<dbReference type="GO" id="GO:0004725">
    <property type="term" value="F:protein tyrosine phosphatase activity"/>
    <property type="evidence" value="ECO:0007669"/>
    <property type="project" value="UniProtKB-EC"/>
</dbReference>
<dbReference type="InterPro" id="IPR003599">
    <property type="entry name" value="Ig_sub"/>
</dbReference>
<feature type="region of interest" description="Disordered" evidence="16">
    <location>
        <begin position="390"/>
        <end position="414"/>
    </location>
</feature>
<feature type="domain" description="Fibronectin type-III" evidence="22">
    <location>
        <begin position="812"/>
        <end position="907"/>
    </location>
</feature>
<feature type="domain" description="Fibronectin type-III" evidence="22">
    <location>
        <begin position="908"/>
        <end position="1006"/>
    </location>
</feature>
<dbReference type="FunFam" id="2.60.40.10:FF:000027">
    <property type="entry name" value="receptor-type tyrosine-protein phosphatase delta isoform X1"/>
    <property type="match status" value="1"/>
</dbReference>
<comment type="catalytic activity">
    <reaction evidence="15">
        <text>O-phospho-L-tyrosyl-[protein] + H2O = L-tyrosyl-[protein] + phosphate</text>
        <dbReference type="Rhea" id="RHEA:10684"/>
        <dbReference type="Rhea" id="RHEA-COMP:10136"/>
        <dbReference type="Rhea" id="RHEA-COMP:20101"/>
        <dbReference type="ChEBI" id="CHEBI:15377"/>
        <dbReference type="ChEBI" id="CHEBI:43474"/>
        <dbReference type="ChEBI" id="CHEBI:46858"/>
        <dbReference type="ChEBI" id="CHEBI:61978"/>
        <dbReference type="EC" id="3.1.3.48"/>
    </reaction>
</comment>
<evidence type="ECO:0000313" key="24">
    <source>
        <dbReference type="Proteomes" id="UP000002852"/>
    </source>
</evidence>
<evidence type="ECO:0000259" key="19">
    <source>
        <dbReference type="PROSITE" id="PS50055"/>
    </source>
</evidence>
<dbReference type="PRINTS" id="PR00014">
    <property type="entry name" value="FNTYPEIII"/>
</dbReference>
<keyword evidence="13" id="KW-0325">Glycoprotein</keyword>
<reference evidence="23" key="4">
    <citation type="submission" date="2025-09" db="UniProtKB">
        <authorList>
            <consortium name="Ensembl"/>
        </authorList>
    </citation>
    <scope>IDENTIFICATION</scope>
    <source>
        <strain evidence="23">JP 163 A</strain>
    </source>
</reference>
<dbReference type="InterPro" id="IPR036116">
    <property type="entry name" value="FN3_sf"/>
</dbReference>
<dbReference type="FunFam" id="2.60.40.10:FF:000098">
    <property type="entry name" value="receptor-type tyrosine-protein phosphatase F isoform X1"/>
    <property type="match status" value="1"/>
</dbReference>
<dbReference type="SMART" id="SM00194">
    <property type="entry name" value="PTPc"/>
    <property type="match status" value="2"/>
</dbReference>
<proteinExistence type="inferred from homology"/>
<dbReference type="FunFam" id="2.60.40.10:FF:000023">
    <property type="entry name" value="receptor-type tyrosine-protein phosphatase delta isoform X2"/>
    <property type="match status" value="1"/>
</dbReference>
<feature type="transmembrane region" description="Helical" evidence="17">
    <location>
        <begin position="1069"/>
        <end position="1091"/>
    </location>
</feature>
<evidence type="ECO:0000256" key="15">
    <source>
        <dbReference type="ARBA" id="ARBA00051722"/>
    </source>
</evidence>
<keyword evidence="24" id="KW-1185">Reference proteome</keyword>
<evidence type="ECO:0000256" key="13">
    <source>
        <dbReference type="ARBA" id="ARBA00023180"/>
    </source>
</evidence>
<evidence type="ECO:0000256" key="1">
    <source>
        <dbReference type="ARBA" id="ARBA00004479"/>
    </source>
</evidence>
<keyword evidence="9 17" id="KW-1133">Transmembrane helix</keyword>
<dbReference type="FunFam" id="3.90.190.10:FF:000002">
    <property type="entry name" value="receptor-type tyrosine-protein phosphatase delta isoform X2"/>
    <property type="match status" value="1"/>
</dbReference>
<evidence type="ECO:0000256" key="14">
    <source>
        <dbReference type="ARBA" id="ARBA00023319"/>
    </source>
</evidence>
<dbReference type="InterPro" id="IPR050713">
    <property type="entry name" value="RTP_Phos/Ushers"/>
</dbReference>
<accession>M4AAP0</accession>
<dbReference type="Pfam" id="PF13927">
    <property type="entry name" value="Ig_3"/>
    <property type="match status" value="2"/>
</dbReference>
<dbReference type="PRINTS" id="PR00700">
    <property type="entry name" value="PRTYPHPHTASE"/>
</dbReference>
<dbReference type="CDD" id="cd05739">
    <property type="entry name" value="IgI_3_RPTP_IIa_LAR_like"/>
    <property type="match status" value="1"/>
</dbReference>
<dbReference type="HOGENOM" id="CLU_001645_8_0_1"/>
<dbReference type="FunFam" id="2.60.40.10:FF:000010">
    <property type="entry name" value="receptor-type tyrosine-protein phosphatase delta isoform X1"/>
    <property type="match status" value="1"/>
</dbReference>
<dbReference type="InterPro" id="IPR003961">
    <property type="entry name" value="FN3_dom"/>
</dbReference>
<dbReference type="GeneTree" id="ENSGT00940000153617"/>
<evidence type="ECO:0000256" key="10">
    <source>
        <dbReference type="ARBA" id="ARBA00023136"/>
    </source>
</evidence>
<dbReference type="GO" id="GO:0005886">
    <property type="term" value="C:plasma membrane"/>
    <property type="evidence" value="ECO:0007669"/>
    <property type="project" value="UniProtKB-ARBA"/>
</dbReference>
<dbReference type="CDD" id="cd00063">
    <property type="entry name" value="FN3"/>
    <property type="match status" value="7"/>
</dbReference>
<protein>
    <recommendedName>
        <fullName evidence="3">protein-tyrosine-phosphatase</fullName>
        <ecNumber evidence="3">3.1.3.48</ecNumber>
    </recommendedName>
</protein>
<reference evidence="24" key="2">
    <citation type="journal article" date="2013" name="Nat. Genet.">
        <title>The genome of the platyfish, Xiphophorus maculatus, provides insights into evolutionary adaptation and several complex traits.</title>
        <authorList>
            <person name="Schartl M."/>
            <person name="Walter R.B."/>
            <person name="Shen Y."/>
            <person name="Garcia T."/>
            <person name="Catchen J."/>
            <person name="Amores A."/>
            <person name="Braasch I."/>
            <person name="Chalopin D."/>
            <person name="Volff J.N."/>
            <person name="Lesch K.P."/>
            <person name="Bisazza A."/>
            <person name="Minx P."/>
            <person name="Hillier L."/>
            <person name="Wilson R.K."/>
            <person name="Fuerstenberg S."/>
            <person name="Boore J."/>
            <person name="Searle S."/>
            <person name="Postlethwait J.H."/>
            <person name="Warren W.C."/>
        </authorList>
    </citation>
    <scope>NUCLEOTIDE SEQUENCE [LARGE SCALE GENOMIC DNA]</scope>
    <source>
        <strain evidence="24">JP 163 A</strain>
    </source>
</reference>
<keyword evidence="12" id="KW-0675">Receptor</keyword>
<evidence type="ECO:0000256" key="5">
    <source>
        <dbReference type="ARBA" id="ARBA00022729"/>
    </source>
</evidence>
<dbReference type="SMART" id="SM00409">
    <property type="entry name" value="IG"/>
    <property type="match status" value="3"/>
</dbReference>
<dbReference type="CDD" id="cd14625">
    <property type="entry name" value="R-PTPc-S-1"/>
    <property type="match status" value="1"/>
</dbReference>
<feature type="domain" description="Ig-like" evidence="21">
    <location>
        <begin position="131"/>
        <end position="214"/>
    </location>
</feature>
<evidence type="ECO:0000259" key="21">
    <source>
        <dbReference type="PROSITE" id="PS50835"/>
    </source>
</evidence>
<evidence type="ECO:0000313" key="23">
    <source>
        <dbReference type="Ensembl" id="ENSXMAP00000011534.2"/>
    </source>
</evidence>
<dbReference type="Pfam" id="PF00041">
    <property type="entry name" value="fn3"/>
    <property type="match status" value="7"/>
</dbReference>
<dbReference type="PROSITE" id="PS50056">
    <property type="entry name" value="TYR_PHOSPHATASE_2"/>
    <property type="match status" value="2"/>
</dbReference>
<feature type="domain" description="Tyrosine specific protein phosphatases" evidence="20">
    <location>
        <begin position="1658"/>
        <end position="1731"/>
    </location>
</feature>
<dbReference type="SMART" id="SM00404">
    <property type="entry name" value="PTPc_motif"/>
    <property type="match status" value="2"/>
</dbReference>
<dbReference type="PROSITE" id="PS50835">
    <property type="entry name" value="IG_LIKE"/>
    <property type="match status" value="3"/>
</dbReference>
<evidence type="ECO:0000256" key="11">
    <source>
        <dbReference type="ARBA" id="ARBA00023157"/>
    </source>
</evidence>
<dbReference type="FunFam" id="2.60.40.10:FF:000068">
    <property type="entry name" value="receptor-type tyrosine-protein phosphatase delta isoform X1"/>
    <property type="match status" value="1"/>
</dbReference>